<sequence length="71" mass="7986">MITAELIRNFYFDISYRVKDSTKCKIVAFSILVASIICVLYISVKDIVTIANHDSSNPNSTLQPIPLRMHG</sequence>
<gene>
    <name evidence="2" type="ORF">CEXT_388581</name>
</gene>
<dbReference type="AlphaFoldDB" id="A0AAV4WB79"/>
<reference evidence="2 3" key="1">
    <citation type="submission" date="2021-06" db="EMBL/GenBank/DDBJ databases">
        <title>Caerostris extrusa draft genome.</title>
        <authorList>
            <person name="Kono N."/>
            <person name="Arakawa K."/>
        </authorList>
    </citation>
    <scope>NUCLEOTIDE SEQUENCE [LARGE SCALE GENOMIC DNA]</scope>
</reference>
<dbReference type="Proteomes" id="UP001054945">
    <property type="component" value="Unassembled WGS sequence"/>
</dbReference>
<comment type="caution">
    <text evidence="2">The sequence shown here is derived from an EMBL/GenBank/DDBJ whole genome shotgun (WGS) entry which is preliminary data.</text>
</comment>
<evidence type="ECO:0000256" key="1">
    <source>
        <dbReference type="SAM" id="Phobius"/>
    </source>
</evidence>
<accession>A0AAV4WB79</accession>
<keyword evidence="1" id="KW-0812">Transmembrane</keyword>
<keyword evidence="3" id="KW-1185">Reference proteome</keyword>
<proteinExistence type="predicted"/>
<protein>
    <submittedName>
        <fullName evidence="2">Uncharacterized protein</fullName>
    </submittedName>
</protein>
<name>A0AAV4WB79_CAEEX</name>
<feature type="transmembrane region" description="Helical" evidence="1">
    <location>
        <begin position="26"/>
        <end position="44"/>
    </location>
</feature>
<keyword evidence="1" id="KW-1133">Transmembrane helix</keyword>
<evidence type="ECO:0000313" key="2">
    <source>
        <dbReference type="EMBL" id="GIY79084.1"/>
    </source>
</evidence>
<dbReference type="EMBL" id="BPLR01015844">
    <property type="protein sequence ID" value="GIY79084.1"/>
    <property type="molecule type" value="Genomic_DNA"/>
</dbReference>
<organism evidence="2 3">
    <name type="scientific">Caerostris extrusa</name>
    <name type="common">Bark spider</name>
    <name type="synonym">Caerostris bankana</name>
    <dbReference type="NCBI Taxonomy" id="172846"/>
    <lineage>
        <taxon>Eukaryota</taxon>
        <taxon>Metazoa</taxon>
        <taxon>Ecdysozoa</taxon>
        <taxon>Arthropoda</taxon>
        <taxon>Chelicerata</taxon>
        <taxon>Arachnida</taxon>
        <taxon>Araneae</taxon>
        <taxon>Araneomorphae</taxon>
        <taxon>Entelegynae</taxon>
        <taxon>Araneoidea</taxon>
        <taxon>Araneidae</taxon>
        <taxon>Caerostris</taxon>
    </lineage>
</organism>
<keyword evidence="1" id="KW-0472">Membrane</keyword>
<evidence type="ECO:0000313" key="3">
    <source>
        <dbReference type="Proteomes" id="UP001054945"/>
    </source>
</evidence>